<accession>A0A9D4J3A6</accession>
<dbReference type="Proteomes" id="UP000828390">
    <property type="component" value="Unassembled WGS sequence"/>
</dbReference>
<gene>
    <name evidence="1" type="ORF">DPMN_151794</name>
</gene>
<protein>
    <submittedName>
        <fullName evidence="1">Uncharacterized protein</fullName>
    </submittedName>
</protein>
<name>A0A9D4J3A6_DREPO</name>
<evidence type="ECO:0000313" key="2">
    <source>
        <dbReference type="Proteomes" id="UP000828390"/>
    </source>
</evidence>
<organism evidence="1 2">
    <name type="scientific">Dreissena polymorpha</name>
    <name type="common">Zebra mussel</name>
    <name type="synonym">Mytilus polymorpha</name>
    <dbReference type="NCBI Taxonomy" id="45954"/>
    <lineage>
        <taxon>Eukaryota</taxon>
        <taxon>Metazoa</taxon>
        <taxon>Spiralia</taxon>
        <taxon>Lophotrochozoa</taxon>
        <taxon>Mollusca</taxon>
        <taxon>Bivalvia</taxon>
        <taxon>Autobranchia</taxon>
        <taxon>Heteroconchia</taxon>
        <taxon>Euheterodonta</taxon>
        <taxon>Imparidentia</taxon>
        <taxon>Neoheterodontei</taxon>
        <taxon>Myida</taxon>
        <taxon>Dreissenoidea</taxon>
        <taxon>Dreissenidae</taxon>
        <taxon>Dreissena</taxon>
    </lineage>
</organism>
<proteinExistence type="predicted"/>
<keyword evidence="2" id="KW-1185">Reference proteome</keyword>
<dbReference type="EMBL" id="JAIWYP010000007">
    <property type="protein sequence ID" value="KAH3798201.1"/>
    <property type="molecule type" value="Genomic_DNA"/>
</dbReference>
<reference evidence="1" key="2">
    <citation type="submission" date="2020-11" db="EMBL/GenBank/DDBJ databases">
        <authorList>
            <person name="McCartney M.A."/>
            <person name="Auch B."/>
            <person name="Kono T."/>
            <person name="Mallez S."/>
            <person name="Becker A."/>
            <person name="Gohl D.M."/>
            <person name="Silverstein K.A.T."/>
            <person name="Koren S."/>
            <person name="Bechman K.B."/>
            <person name="Herman A."/>
            <person name="Abrahante J.E."/>
            <person name="Garbe J."/>
        </authorList>
    </citation>
    <scope>NUCLEOTIDE SEQUENCE</scope>
    <source>
        <strain evidence="1">Duluth1</strain>
        <tissue evidence="1">Whole animal</tissue>
    </source>
</reference>
<comment type="caution">
    <text evidence="1">The sequence shown here is derived from an EMBL/GenBank/DDBJ whole genome shotgun (WGS) entry which is preliminary data.</text>
</comment>
<reference evidence="1" key="1">
    <citation type="journal article" date="2019" name="bioRxiv">
        <title>The Genome of the Zebra Mussel, Dreissena polymorpha: A Resource for Invasive Species Research.</title>
        <authorList>
            <person name="McCartney M.A."/>
            <person name="Auch B."/>
            <person name="Kono T."/>
            <person name="Mallez S."/>
            <person name="Zhang Y."/>
            <person name="Obille A."/>
            <person name="Becker A."/>
            <person name="Abrahante J.E."/>
            <person name="Garbe J."/>
            <person name="Badalamenti J.P."/>
            <person name="Herman A."/>
            <person name="Mangelson H."/>
            <person name="Liachko I."/>
            <person name="Sullivan S."/>
            <person name="Sone E.D."/>
            <person name="Koren S."/>
            <person name="Silverstein K.A.T."/>
            <person name="Beckman K.B."/>
            <person name="Gohl D.M."/>
        </authorList>
    </citation>
    <scope>NUCLEOTIDE SEQUENCE</scope>
    <source>
        <strain evidence="1">Duluth1</strain>
        <tissue evidence="1">Whole animal</tissue>
    </source>
</reference>
<dbReference type="AlphaFoldDB" id="A0A9D4J3A6"/>
<evidence type="ECO:0000313" key="1">
    <source>
        <dbReference type="EMBL" id="KAH3798201.1"/>
    </source>
</evidence>
<sequence>MHLEILTAATVSRSNTLQHDLHAFGDTYSSHCEQIKHLTTRPPCIGDTYSSYCE</sequence>